<dbReference type="InterPro" id="IPR037914">
    <property type="entry name" value="SpoVT-AbrB_sf"/>
</dbReference>
<dbReference type="PANTHER" id="PTHR40516:SF1">
    <property type="entry name" value="ANTITOXIN CHPS-RELATED"/>
    <property type="match status" value="1"/>
</dbReference>
<gene>
    <name evidence="2" type="ORF">SAMN05216552_101963</name>
</gene>
<dbReference type="SUPFAM" id="SSF89447">
    <property type="entry name" value="AbrB/MazE/MraZ-like"/>
    <property type="match status" value="1"/>
</dbReference>
<dbReference type="Gene3D" id="2.10.260.10">
    <property type="match status" value="1"/>
</dbReference>
<dbReference type="PANTHER" id="PTHR40516">
    <property type="entry name" value="ANTITOXIN CHPS-RELATED"/>
    <property type="match status" value="1"/>
</dbReference>
<dbReference type="InterPro" id="IPR039052">
    <property type="entry name" value="Antitox_PemI-like"/>
</dbReference>
<keyword evidence="3" id="KW-1185">Reference proteome</keyword>
<evidence type="ECO:0000259" key="1">
    <source>
        <dbReference type="SMART" id="SM00966"/>
    </source>
</evidence>
<dbReference type="RefSeq" id="WP_093557256.1">
    <property type="nucleotide sequence ID" value="NZ_FPBO01000019.1"/>
</dbReference>
<evidence type="ECO:0000313" key="3">
    <source>
        <dbReference type="Proteomes" id="UP000199391"/>
    </source>
</evidence>
<reference evidence="3" key="1">
    <citation type="submission" date="2016-10" db="EMBL/GenBank/DDBJ databases">
        <authorList>
            <person name="Varghese N."/>
            <person name="Submissions S."/>
        </authorList>
    </citation>
    <scope>NUCLEOTIDE SEQUENCE [LARGE SCALE GENOMIC DNA]</scope>
    <source>
        <strain evidence="3">CGMCC 1.11014</strain>
    </source>
</reference>
<sequence length="83" mass="8940">MELRIQKWGDSAAVRLPIELLGFLGVALGDSLLVDLRADGVILKPKRRAFSLDDLVALCDTAASEPADMADWGNSKQVGREAC</sequence>
<feature type="domain" description="SpoVT-AbrB" evidence="1">
    <location>
        <begin position="6"/>
        <end position="51"/>
    </location>
</feature>
<dbReference type="InterPro" id="IPR007159">
    <property type="entry name" value="SpoVT-AbrB_dom"/>
</dbReference>
<dbReference type="GO" id="GO:0097351">
    <property type="term" value="F:toxin sequestering activity"/>
    <property type="evidence" value="ECO:0007669"/>
    <property type="project" value="InterPro"/>
</dbReference>
<dbReference type="STRING" id="1035707.SAMN05216552_101963"/>
<dbReference type="SMART" id="SM00966">
    <property type="entry name" value="SpoVT_AbrB"/>
    <property type="match status" value="1"/>
</dbReference>
<dbReference type="Pfam" id="PF04014">
    <property type="entry name" value="MazE_antitoxin"/>
    <property type="match status" value="1"/>
</dbReference>
<dbReference type="OrthoDB" id="9795766at2"/>
<dbReference type="Proteomes" id="UP000199391">
    <property type="component" value="Unassembled WGS sequence"/>
</dbReference>
<dbReference type="AlphaFoldDB" id="A0A1I7KSY1"/>
<dbReference type="GO" id="GO:0003677">
    <property type="term" value="F:DNA binding"/>
    <property type="evidence" value="ECO:0007669"/>
    <property type="project" value="InterPro"/>
</dbReference>
<accession>A0A1I7KSY1</accession>
<proteinExistence type="predicted"/>
<organism evidence="2 3">
    <name type="scientific">Pseudoduganella namucuonensis</name>
    <dbReference type="NCBI Taxonomy" id="1035707"/>
    <lineage>
        <taxon>Bacteria</taxon>
        <taxon>Pseudomonadati</taxon>
        <taxon>Pseudomonadota</taxon>
        <taxon>Betaproteobacteria</taxon>
        <taxon>Burkholderiales</taxon>
        <taxon>Oxalobacteraceae</taxon>
        <taxon>Telluria group</taxon>
        <taxon>Pseudoduganella</taxon>
    </lineage>
</organism>
<name>A0A1I7KSY1_9BURK</name>
<evidence type="ECO:0000313" key="2">
    <source>
        <dbReference type="EMBL" id="SFV00551.1"/>
    </source>
</evidence>
<protein>
    <submittedName>
        <fullName evidence="2">Antitoxin ChpS</fullName>
    </submittedName>
</protein>
<dbReference type="EMBL" id="FPBO01000019">
    <property type="protein sequence ID" value="SFV00551.1"/>
    <property type="molecule type" value="Genomic_DNA"/>
</dbReference>